<keyword evidence="1" id="KW-1133">Transmembrane helix</keyword>
<comment type="caution">
    <text evidence="2">The sequence shown here is derived from an EMBL/GenBank/DDBJ whole genome shotgun (WGS) entry which is preliminary data.</text>
</comment>
<dbReference type="EMBL" id="JAUEPS010000038">
    <property type="protein sequence ID" value="KAK0449561.1"/>
    <property type="molecule type" value="Genomic_DNA"/>
</dbReference>
<gene>
    <name evidence="2" type="ORF">EV420DRAFT_1646889</name>
</gene>
<dbReference type="GeneID" id="85361518"/>
<feature type="transmembrane region" description="Helical" evidence="1">
    <location>
        <begin position="70"/>
        <end position="90"/>
    </location>
</feature>
<dbReference type="AlphaFoldDB" id="A0AA39JXC7"/>
<protein>
    <submittedName>
        <fullName evidence="2">Uncharacterized protein</fullName>
    </submittedName>
</protein>
<organism evidence="2 3">
    <name type="scientific">Armillaria tabescens</name>
    <name type="common">Ringless honey mushroom</name>
    <name type="synonym">Agaricus tabescens</name>
    <dbReference type="NCBI Taxonomy" id="1929756"/>
    <lineage>
        <taxon>Eukaryota</taxon>
        <taxon>Fungi</taxon>
        <taxon>Dikarya</taxon>
        <taxon>Basidiomycota</taxon>
        <taxon>Agaricomycotina</taxon>
        <taxon>Agaricomycetes</taxon>
        <taxon>Agaricomycetidae</taxon>
        <taxon>Agaricales</taxon>
        <taxon>Marasmiineae</taxon>
        <taxon>Physalacriaceae</taxon>
        <taxon>Desarmillaria</taxon>
    </lineage>
</organism>
<feature type="transmembrane region" description="Helical" evidence="1">
    <location>
        <begin position="124"/>
        <end position="141"/>
    </location>
</feature>
<evidence type="ECO:0000256" key="1">
    <source>
        <dbReference type="SAM" id="Phobius"/>
    </source>
</evidence>
<proteinExistence type="predicted"/>
<keyword evidence="1" id="KW-0812">Transmembrane</keyword>
<keyword evidence="1" id="KW-0472">Membrane</keyword>
<dbReference type="Proteomes" id="UP001175211">
    <property type="component" value="Unassembled WGS sequence"/>
</dbReference>
<accession>A0AA39JXC7</accession>
<evidence type="ECO:0000313" key="2">
    <source>
        <dbReference type="EMBL" id="KAK0449561.1"/>
    </source>
</evidence>
<dbReference type="RefSeq" id="XP_060326853.1">
    <property type="nucleotide sequence ID" value="XM_060477970.1"/>
</dbReference>
<name>A0AA39JXC7_ARMTA</name>
<evidence type="ECO:0000313" key="3">
    <source>
        <dbReference type="Proteomes" id="UP001175211"/>
    </source>
</evidence>
<keyword evidence="3" id="KW-1185">Reference proteome</keyword>
<reference evidence="2" key="1">
    <citation type="submission" date="2023-06" db="EMBL/GenBank/DDBJ databases">
        <authorList>
            <consortium name="Lawrence Berkeley National Laboratory"/>
            <person name="Ahrendt S."/>
            <person name="Sahu N."/>
            <person name="Indic B."/>
            <person name="Wong-Bajracharya J."/>
            <person name="Merenyi Z."/>
            <person name="Ke H.-M."/>
            <person name="Monk M."/>
            <person name="Kocsube S."/>
            <person name="Drula E."/>
            <person name="Lipzen A."/>
            <person name="Balint B."/>
            <person name="Henrissat B."/>
            <person name="Andreopoulos B."/>
            <person name="Martin F.M."/>
            <person name="Harder C.B."/>
            <person name="Rigling D."/>
            <person name="Ford K.L."/>
            <person name="Foster G.D."/>
            <person name="Pangilinan J."/>
            <person name="Papanicolaou A."/>
            <person name="Barry K."/>
            <person name="LaButti K."/>
            <person name="Viragh M."/>
            <person name="Koriabine M."/>
            <person name="Yan M."/>
            <person name="Riley R."/>
            <person name="Champramary S."/>
            <person name="Plett K.L."/>
            <person name="Tsai I.J."/>
            <person name="Slot J."/>
            <person name="Sipos G."/>
            <person name="Plett J."/>
            <person name="Nagy L.G."/>
            <person name="Grigoriev I.V."/>
        </authorList>
    </citation>
    <scope>NUCLEOTIDE SEQUENCE</scope>
    <source>
        <strain evidence="2">CCBAS 213</strain>
    </source>
</reference>
<sequence length="183" mass="20314">MGIFISYAVRGCNSQKAALLAVSNLFIAILMRKSWLSIRCSLLLVRFLGHGLLDVNSLQGELANNERKSVATVVLTHHILGFLTSIIIFVHGVDCNCISLGAEAVVKNDHRDQTFLGNARVHPALFWLMIILSCSIVLPWVKLQKVPMRSVVISDHAVQMFVDYGSHPVPGSFQRFSVDPLYK</sequence>